<dbReference type="EMBL" id="FXAZ01000006">
    <property type="protein sequence ID" value="SMG55306.1"/>
    <property type="molecule type" value="Genomic_DNA"/>
</dbReference>
<protein>
    <submittedName>
        <fullName evidence="2">Uncharacterized protein</fullName>
    </submittedName>
</protein>
<feature type="transmembrane region" description="Helical" evidence="1">
    <location>
        <begin position="231"/>
        <end position="253"/>
    </location>
</feature>
<keyword evidence="1" id="KW-0812">Transmembrane</keyword>
<gene>
    <name evidence="2" type="ORF">SAMN06295960_3865</name>
</gene>
<reference evidence="2 3" key="1">
    <citation type="submission" date="2017-04" db="EMBL/GenBank/DDBJ databases">
        <authorList>
            <person name="Afonso C.L."/>
            <person name="Miller P.J."/>
            <person name="Scott M.A."/>
            <person name="Spackman E."/>
            <person name="Goraichik I."/>
            <person name="Dimitrov K.M."/>
            <person name="Suarez D.L."/>
            <person name="Swayne D.E."/>
        </authorList>
    </citation>
    <scope>NUCLEOTIDE SEQUENCE [LARGE SCALE GENOMIC DNA]</scope>
    <source>
        <strain evidence="2 3">11</strain>
    </source>
</reference>
<accession>A0A1X7LN55</accession>
<feature type="transmembrane region" description="Helical" evidence="1">
    <location>
        <begin position="10"/>
        <end position="28"/>
    </location>
</feature>
<evidence type="ECO:0000313" key="3">
    <source>
        <dbReference type="Proteomes" id="UP000193834"/>
    </source>
</evidence>
<organism evidence="2 3">
    <name type="scientific">Paenibacillus aquistagni</name>
    <dbReference type="NCBI Taxonomy" id="1852522"/>
    <lineage>
        <taxon>Bacteria</taxon>
        <taxon>Bacillati</taxon>
        <taxon>Bacillota</taxon>
        <taxon>Bacilli</taxon>
        <taxon>Bacillales</taxon>
        <taxon>Paenibacillaceae</taxon>
        <taxon>Paenibacillus</taxon>
    </lineage>
</organism>
<dbReference type="RefSeq" id="WP_085496976.1">
    <property type="nucleotide sequence ID" value="NZ_FXAZ01000006.1"/>
</dbReference>
<proteinExistence type="predicted"/>
<keyword evidence="3" id="KW-1185">Reference proteome</keyword>
<dbReference type="Proteomes" id="UP000193834">
    <property type="component" value="Unassembled WGS sequence"/>
</dbReference>
<keyword evidence="1" id="KW-0472">Membrane</keyword>
<dbReference type="AlphaFoldDB" id="A0A1X7LN55"/>
<keyword evidence="1" id="KW-1133">Transmembrane helix</keyword>
<evidence type="ECO:0000313" key="2">
    <source>
        <dbReference type="EMBL" id="SMG55306.1"/>
    </source>
</evidence>
<dbReference type="OrthoDB" id="2663728at2"/>
<sequence length="258" mass="29494">MSIPSASKPILWWCVVGTVILLFCLFMYRTGAAMYHNQQLRQEFPAATNASPYQQAVPMDQMDFAAYTSYFPDIFALPDYEWTNRIETPISLKYYAEIPSSGEAAALEIAKGTTIIAIPEWTTGSPFYEVGYGYTSYPSYEQGWRYVRPFMLAEDSDLASNQKYYYVDINSLEAVLDKVIKVNPPVRAEIRQQGWSLSKGKYFIARSVDHALYRHGAYLSPDLYDRVMDRWNAILLGAIGIMIAAVLLSRGVWLRRHR</sequence>
<evidence type="ECO:0000256" key="1">
    <source>
        <dbReference type="SAM" id="Phobius"/>
    </source>
</evidence>
<name>A0A1X7LN55_9BACL</name>